<organism evidence="1 2">
    <name type="scientific">Shinella granuli</name>
    <dbReference type="NCBI Taxonomy" id="323621"/>
    <lineage>
        <taxon>Bacteria</taxon>
        <taxon>Pseudomonadati</taxon>
        <taxon>Pseudomonadota</taxon>
        <taxon>Alphaproteobacteria</taxon>
        <taxon>Hyphomicrobiales</taxon>
        <taxon>Rhizobiaceae</taxon>
        <taxon>Shinella</taxon>
    </lineage>
</organism>
<dbReference type="AlphaFoldDB" id="A0A4R2C7D3"/>
<protein>
    <submittedName>
        <fullName evidence="1">Uncharacterized protein</fullName>
    </submittedName>
</protein>
<accession>A0A4R2C7D3</accession>
<comment type="caution">
    <text evidence="1">The sequence shown here is derived from an EMBL/GenBank/DDBJ whole genome shotgun (WGS) entry which is preliminary data.</text>
</comment>
<gene>
    <name evidence="1" type="ORF">EV665_13234</name>
</gene>
<name>A0A4R2C7D3_SHIGR</name>
<dbReference type="RefSeq" id="WP_133036753.1">
    <property type="nucleotide sequence ID" value="NZ_BAABEI010000014.1"/>
</dbReference>
<sequence length="76" mass="8077">MADVISLLRQAESNAVHIVSGGDGLSIRMGDFVTAGALLVEGAQNLCHAQLLLENIVRKTIDLDASYNLAGNRREA</sequence>
<reference evidence="1 2" key="1">
    <citation type="submission" date="2019-03" db="EMBL/GenBank/DDBJ databases">
        <title>Genomic Encyclopedia of Type Strains, Phase IV (KMG-IV): sequencing the most valuable type-strain genomes for metagenomic binning, comparative biology and taxonomic classification.</title>
        <authorList>
            <person name="Goeker M."/>
        </authorList>
    </citation>
    <scope>NUCLEOTIDE SEQUENCE [LARGE SCALE GENOMIC DNA]</scope>
    <source>
        <strain evidence="1 2">DSM 18401</strain>
    </source>
</reference>
<dbReference type="Proteomes" id="UP000295351">
    <property type="component" value="Unassembled WGS sequence"/>
</dbReference>
<evidence type="ECO:0000313" key="2">
    <source>
        <dbReference type="Proteomes" id="UP000295351"/>
    </source>
</evidence>
<dbReference type="EMBL" id="SLVX01000032">
    <property type="protein sequence ID" value="TCN34749.1"/>
    <property type="molecule type" value="Genomic_DNA"/>
</dbReference>
<evidence type="ECO:0000313" key="1">
    <source>
        <dbReference type="EMBL" id="TCN34749.1"/>
    </source>
</evidence>
<proteinExistence type="predicted"/>
<keyword evidence="2" id="KW-1185">Reference proteome</keyword>